<reference evidence="1" key="1">
    <citation type="journal article" date="2021" name="Evol. Appl.">
        <title>The genome of the Pyrenean desman and the effects of bottlenecks and inbreeding on the genomic landscape of an endangered species.</title>
        <authorList>
            <person name="Escoda L."/>
            <person name="Castresana J."/>
        </authorList>
    </citation>
    <scope>NUCLEOTIDE SEQUENCE</scope>
    <source>
        <strain evidence="1">IBE-C5619</strain>
    </source>
</reference>
<dbReference type="EMBL" id="JAGFMF010011466">
    <property type="protein sequence ID" value="KAG8521630.1"/>
    <property type="molecule type" value="Genomic_DNA"/>
</dbReference>
<accession>A0A8J6DVS3</accession>
<organism evidence="1 2">
    <name type="scientific">Galemys pyrenaicus</name>
    <name type="common">Iberian desman</name>
    <name type="synonym">Pyrenean desman</name>
    <dbReference type="NCBI Taxonomy" id="202257"/>
    <lineage>
        <taxon>Eukaryota</taxon>
        <taxon>Metazoa</taxon>
        <taxon>Chordata</taxon>
        <taxon>Craniata</taxon>
        <taxon>Vertebrata</taxon>
        <taxon>Euteleostomi</taxon>
        <taxon>Mammalia</taxon>
        <taxon>Eutheria</taxon>
        <taxon>Laurasiatheria</taxon>
        <taxon>Eulipotyphla</taxon>
        <taxon>Talpidae</taxon>
        <taxon>Galemys</taxon>
    </lineage>
</organism>
<sequence>ASSQNKKSLRFPESPSAILPITTRGPQKLLWSFPTFHGHTRCPASPMFTALSLPGAHLSLLQEQKTGASLPETLSPRSGKTFKVVIFQFSHNWDPLDLGMPHQSQEDIDSVNVQSPSCGELSAHALQNLSHSSKSPELESVLAKDTPLEKYEIKVHKGAAMTPIYLLLREGN</sequence>
<keyword evidence="2" id="KW-1185">Reference proteome</keyword>
<dbReference type="AlphaFoldDB" id="A0A8J6DVS3"/>
<evidence type="ECO:0000313" key="2">
    <source>
        <dbReference type="Proteomes" id="UP000700334"/>
    </source>
</evidence>
<evidence type="ECO:0000313" key="1">
    <source>
        <dbReference type="EMBL" id="KAG8521630.1"/>
    </source>
</evidence>
<proteinExistence type="predicted"/>
<name>A0A8J6DVS3_GALPY</name>
<comment type="caution">
    <text evidence="1">The sequence shown here is derived from an EMBL/GenBank/DDBJ whole genome shotgun (WGS) entry which is preliminary data.</text>
</comment>
<protein>
    <submittedName>
        <fullName evidence="1">Uncharacterized protein</fullName>
    </submittedName>
</protein>
<feature type="non-terminal residue" evidence="1">
    <location>
        <position position="172"/>
    </location>
</feature>
<gene>
    <name evidence="1" type="ORF">J0S82_005801</name>
</gene>
<dbReference type="Proteomes" id="UP000700334">
    <property type="component" value="Unassembled WGS sequence"/>
</dbReference>